<dbReference type="GO" id="GO:0047661">
    <property type="term" value="F:amino-acid racemase activity"/>
    <property type="evidence" value="ECO:0007669"/>
    <property type="project" value="InterPro"/>
</dbReference>
<dbReference type="RefSeq" id="WP_012631144.1">
    <property type="nucleotide sequence ID" value="NC_011887.1"/>
</dbReference>
<name>B8IWQ1_METNO</name>
<dbReference type="PANTHER" id="PTHR28047">
    <property type="entry name" value="PROTEIN DCG1"/>
    <property type="match status" value="1"/>
</dbReference>
<sequence length="256" mass="26957">MTGPRILLLNPNTSAEMTERMLAAGQSAAAPGTTLVPLTAGRGVPYIATRAEAQIGGAIALEMLAEHHREVDAAIIAAFGDPGLFGARELFDIPVVGLAEAAMLTACMLGRRFAIVSFARALGPWYEECVAMHGLAGRCAGIRLLDSPFQQVAEVQEEKEDLLVQLANKSVREDEADVVILAGAPLSGLAAKVAHRILVPVVDQVAAAVKQAEALLALKPRKATEGTFKRPPAKRVIGLPDSLAARITHSDGNFET</sequence>
<dbReference type="HOGENOM" id="CLU_053002_0_0_5"/>
<dbReference type="EMBL" id="CP001351">
    <property type="protein sequence ID" value="ACL62942.1"/>
    <property type="molecule type" value="Genomic_DNA"/>
</dbReference>
<gene>
    <name evidence="2" type="ordered locus">Mnod_7936</name>
</gene>
<dbReference type="KEGG" id="mno:Mnod_7936"/>
<accession>B8IWQ1</accession>
<reference evidence="3" key="1">
    <citation type="submission" date="2009-01" db="EMBL/GenBank/DDBJ databases">
        <title>Complete sequence of plasmid 2 of Methylobacterium nodulans ORS 2060.</title>
        <authorList>
            <consortium name="US DOE Joint Genome Institute"/>
            <person name="Lucas S."/>
            <person name="Copeland A."/>
            <person name="Lapidus A."/>
            <person name="Glavina del Rio T."/>
            <person name="Dalin E."/>
            <person name="Tice H."/>
            <person name="Bruce D."/>
            <person name="Goodwin L."/>
            <person name="Pitluck S."/>
            <person name="Sims D."/>
            <person name="Brettin T."/>
            <person name="Detter J.C."/>
            <person name="Han C."/>
            <person name="Larimer F."/>
            <person name="Land M."/>
            <person name="Hauser L."/>
            <person name="Kyrpides N."/>
            <person name="Ivanova N."/>
            <person name="Marx C.J."/>
            <person name="Richardson P."/>
        </authorList>
    </citation>
    <scope>NUCLEOTIDE SEQUENCE [LARGE SCALE GENOMIC DNA]</scope>
    <source>
        <strain evidence="3">LMG 21967 / CNCM I-2342 / ORS 2060</strain>
        <plasmid evidence="3">Plasmid pMNOD02</plasmid>
    </source>
</reference>
<comment type="similarity">
    <text evidence="1">Belongs to the HyuE racemase family.</text>
</comment>
<geneLocation type="plasmid" evidence="2 3">
    <name>pMNOD02</name>
</geneLocation>
<dbReference type="InterPro" id="IPR015942">
    <property type="entry name" value="Asp/Glu/hydantoin_racemase"/>
</dbReference>
<dbReference type="AlphaFoldDB" id="B8IWQ1"/>
<dbReference type="Gene3D" id="3.40.50.12500">
    <property type="match status" value="1"/>
</dbReference>
<dbReference type="Proteomes" id="UP000008207">
    <property type="component" value="Plasmid pMNOD02"/>
</dbReference>
<organism evidence="2 3">
    <name type="scientific">Methylobacterium nodulans (strain LMG 21967 / CNCM I-2342 / ORS 2060)</name>
    <dbReference type="NCBI Taxonomy" id="460265"/>
    <lineage>
        <taxon>Bacteria</taxon>
        <taxon>Pseudomonadati</taxon>
        <taxon>Pseudomonadota</taxon>
        <taxon>Alphaproteobacteria</taxon>
        <taxon>Hyphomicrobiales</taxon>
        <taxon>Methylobacteriaceae</taxon>
        <taxon>Methylobacterium</taxon>
    </lineage>
</organism>
<dbReference type="Pfam" id="PF01177">
    <property type="entry name" value="Asp_Glu_race"/>
    <property type="match status" value="1"/>
</dbReference>
<evidence type="ECO:0000256" key="1">
    <source>
        <dbReference type="ARBA" id="ARBA00038414"/>
    </source>
</evidence>
<dbReference type="PANTHER" id="PTHR28047:SF5">
    <property type="entry name" value="PROTEIN DCG1"/>
    <property type="match status" value="1"/>
</dbReference>
<keyword evidence="3" id="KW-1185">Reference proteome</keyword>
<keyword evidence="2" id="KW-0614">Plasmid</keyword>
<evidence type="ECO:0000313" key="2">
    <source>
        <dbReference type="EMBL" id="ACL62942.1"/>
    </source>
</evidence>
<dbReference type="InterPro" id="IPR052186">
    <property type="entry name" value="Hydantoin_racemase-like"/>
</dbReference>
<proteinExistence type="inferred from homology"/>
<evidence type="ECO:0000313" key="3">
    <source>
        <dbReference type="Proteomes" id="UP000008207"/>
    </source>
</evidence>
<dbReference type="InterPro" id="IPR053714">
    <property type="entry name" value="Iso_Racemase_Enz_sf"/>
</dbReference>
<protein>
    <submittedName>
        <fullName evidence="2">Asp/Glu/hydantoin racemase</fullName>
    </submittedName>
</protein>